<feature type="transmembrane region" description="Helical" evidence="8">
    <location>
        <begin position="81"/>
        <end position="101"/>
    </location>
</feature>
<dbReference type="Pfam" id="PF01925">
    <property type="entry name" value="TauE"/>
    <property type="match status" value="1"/>
</dbReference>
<gene>
    <name evidence="9" type="ORF">CQA43_02460</name>
</gene>
<comment type="similarity">
    <text evidence="2 8">Belongs to the 4-toluene sulfonate uptake permease (TSUP) (TC 2.A.102) family.</text>
</comment>
<comment type="caution">
    <text evidence="9">The sequence shown here is derived from an EMBL/GenBank/DDBJ whole genome shotgun (WGS) entry which is preliminary data.</text>
</comment>
<dbReference type="GO" id="GO:0005886">
    <property type="term" value="C:plasma membrane"/>
    <property type="evidence" value="ECO:0007669"/>
    <property type="project" value="UniProtKB-SubCell"/>
</dbReference>
<keyword evidence="6 8" id="KW-1133">Transmembrane helix</keyword>
<evidence type="ECO:0000256" key="7">
    <source>
        <dbReference type="ARBA" id="ARBA00023136"/>
    </source>
</evidence>
<dbReference type="OrthoDB" id="554695at2"/>
<feature type="transmembrane region" description="Helical" evidence="8">
    <location>
        <begin position="107"/>
        <end position="124"/>
    </location>
</feature>
<dbReference type="Proteomes" id="UP000256650">
    <property type="component" value="Unassembled WGS sequence"/>
</dbReference>
<comment type="subcellular location">
    <subcellularLocation>
        <location evidence="1 8">Cell membrane</location>
        <topology evidence="1 8">Multi-pass membrane protein</topology>
    </subcellularLocation>
</comment>
<keyword evidence="5 8" id="KW-0812">Transmembrane</keyword>
<evidence type="ECO:0000313" key="10">
    <source>
        <dbReference type="Proteomes" id="UP000256650"/>
    </source>
</evidence>
<dbReference type="PANTHER" id="PTHR30269:SF0">
    <property type="entry name" value="MEMBRANE TRANSPORTER PROTEIN YFCA-RELATED"/>
    <property type="match status" value="1"/>
</dbReference>
<evidence type="ECO:0000256" key="8">
    <source>
        <dbReference type="RuleBase" id="RU363041"/>
    </source>
</evidence>
<accession>A0A3D8IFN2</accession>
<evidence type="ECO:0000256" key="2">
    <source>
        <dbReference type="ARBA" id="ARBA00009142"/>
    </source>
</evidence>
<feature type="transmembrane region" description="Helical" evidence="8">
    <location>
        <begin position="136"/>
        <end position="155"/>
    </location>
</feature>
<dbReference type="InterPro" id="IPR052017">
    <property type="entry name" value="TSUP"/>
</dbReference>
<dbReference type="InterPro" id="IPR002781">
    <property type="entry name" value="TM_pro_TauE-like"/>
</dbReference>
<feature type="transmembrane region" description="Helical" evidence="8">
    <location>
        <begin position="12"/>
        <end position="42"/>
    </location>
</feature>
<dbReference type="AlphaFoldDB" id="A0A3D8IFN2"/>
<dbReference type="EMBL" id="NXLS01000002">
    <property type="protein sequence ID" value="RDU63706.1"/>
    <property type="molecule type" value="Genomic_DNA"/>
</dbReference>
<sequence>MQEILSEFDFLMLFFLFVAAFVAGFVDSIAGGGGMITIPVLLISGIPPIEALATNKFQSTFGSFSAAYHFYKKGYLNLKRALPFALLVFAFSALGTISVQFIQTDSLSKILPFLILIFGIYFLFSPKITEEQRATTIHQGFLILAFTCIGFYDGFFGPGTGSFLMLALILLGGFGLTQSLAQAKFYNFSTNVASLVFFALGGKILFIIGIVMALGQFIGANLGSRAAITYGIRIIKPLIVIVSFVMAAKLLYEQF</sequence>
<evidence type="ECO:0000256" key="4">
    <source>
        <dbReference type="ARBA" id="ARBA00022475"/>
    </source>
</evidence>
<feature type="transmembrane region" description="Helical" evidence="8">
    <location>
        <begin position="161"/>
        <end position="180"/>
    </location>
</feature>
<evidence type="ECO:0000256" key="3">
    <source>
        <dbReference type="ARBA" id="ARBA00022448"/>
    </source>
</evidence>
<name>A0A3D8IFN2_9HELI</name>
<evidence type="ECO:0000256" key="6">
    <source>
        <dbReference type="ARBA" id="ARBA00022989"/>
    </source>
</evidence>
<feature type="transmembrane region" description="Helical" evidence="8">
    <location>
        <begin position="192"/>
        <end position="218"/>
    </location>
</feature>
<keyword evidence="3" id="KW-0813">Transport</keyword>
<keyword evidence="10" id="KW-1185">Reference proteome</keyword>
<dbReference type="PANTHER" id="PTHR30269">
    <property type="entry name" value="TRANSMEMBRANE PROTEIN YFCA"/>
    <property type="match status" value="1"/>
</dbReference>
<organism evidence="9 10">
    <name type="scientific">Helicobacter ganmani</name>
    <dbReference type="NCBI Taxonomy" id="60246"/>
    <lineage>
        <taxon>Bacteria</taxon>
        <taxon>Pseudomonadati</taxon>
        <taxon>Campylobacterota</taxon>
        <taxon>Epsilonproteobacteria</taxon>
        <taxon>Campylobacterales</taxon>
        <taxon>Helicobacteraceae</taxon>
        <taxon>Helicobacter</taxon>
    </lineage>
</organism>
<dbReference type="RefSeq" id="WP_115551037.1">
    <property type="nucleotide sequence ID" value="NZ_CAOOIB010000012.1"/>
</dbReference>
<dbReference type="GeneID" id="82535147"/>
<evidence type="ECO:0000313" key="9">
    <source>
        <dbReference type="EMBL" id="RDU63706.1"/>
    </source>
</evidence>
<protein>
    <recommendedName>
        <fullName evidence="8">Probable membrane transporter protein</fullName>
    </recommendedName>
</protein>
<proteinExistence type="inferred from homology"/>
<keyword evidence="7 8" id="KW-0472">Membrane</keyword>
<keyword evidence="4 8" id="KW-1003">Cell membrane</keyword>
<feature type="transmembrane region" description="Helical" evidence="8">
    <location>
        <begin position="230"/>
        <end position="252"/>
    </location>
</feature>
<evidence type="ECO:0000256" key="5">
    <source>
        <dbReference type="ARBA" id="ARBA00022692"/>
    </source>
</evidence>
<evidence type="ECO:0000256" key="1">
    <source>
        <dbReference type="ARBA" id="ARBA00004651"/>
    </source>
</evidence>
<reference evidence="9 10" key="1">
    <citation type="submission" date="2018-04" db="EMBL/GenBank/DDBJ databases">
        <title>Novel Campyloabacter and Helicobacter Species and Strains.</title>
        <authorList>
            <person name="Mannion A.J."/>
            <person name="Shen Z."/>
            <person name="Fox J.G."/>
        </authorList>
    </citation>
    <scope>NUCLEOTIDE SEQUENCE [LARGE SCALE GENOMIC DNA]</scope>
    <source>
        <strain evidence="9 10">MIT 99-5101</strain>
    </source>
</reference>